<reference evidence="5" key="1">
    <citation type="submission" date="2021-02" db="EMBL/GenBank/DDBJ databases">
        <authorList>
            <person name="Nowell W R."/>
        </authorList>
    </citation>
    <scope>NUCLEOTIDE SEQUENCE</scope>
</reference>
<name>A0A815ZLR3_ADIRI</name>
<evidence type="ECO:0000313" key="5">
    <source>
        <dbReference type="EMBL" id="CAF1584067.1"/>
    </source>
</evidence>
<dbReference type="InterPro" id="IPR006652">
    <property type="entry name" value="Kelch_1"/>
</dbReference>
<dbReference type="Pfam" id="PF00024">
    <property type="entry name" value="PAN_1"/>
    <property type="match status" value="1"/>
</dbReference>
<dbReference type="Gene3D" id="2.130.10.80">
    <property type="entry name" value="Galactose oxidase/kelch, beta-propeller"/>
    <property type="match status" value="3"/>
</dbReference>
<gene>
    <name evidence="5" type="ORF">XAT740_LOCUS45833</name>
</gene>
<dbReference type="SMART" id="SM00612">
    <property type="entry name" value="Kelch"/>
    <property type="match status" value="4"/>
</dbReference>
<dbReference type="Pfam" id="PF01344">
    <property type="entry name" value="Kelch_1"/>
    <property type="match status" value="3"/>
</dbReference>
<accession>A0A815ZLR3</accession>
<feature type="chain" id="PRO_5032715152" description="Apple domain-containing protein" evidence="3">
    <location>
        <begin position="17"/>
        <end position="339"/>
    </location>
</feature>
<dbReference type="AlphaFoldDB" id="A0A815ZLR3"/>
<evidence type="ECO:0000313" key="6">
    <source>
        <dbReference type="Proteomes" id="UP000663828"/>
    </source>
</evidence>
<comment type="caution">
    <text evidence="5">The sequence shown here is derived from an EMBL/GenBank/DDBJ whole genome shotgun (WGS) entry which is preliminary data.</text>
</comment>
<keyword evidence="6" id="KW-1185">Reference proteome</keyword>
<evidence type="ECO:0000256" key="3">
    <source>
        <dbReference type="SAM" id="SignalP"/>
    </source>
</evidence>
<evidence type="ECO:0000256" key="2">
    <source>
        <dbReference type="ARBA" id="ARBA00022737"/>
    </source>
</evidence>
<organism evidence="5 6">
    <name type="scientific">Adineta ricciae</name>
    <name type="common">Rotifer</name>
    <dbReference type="NCBI Taxonomy" id="249248"/>
    <lineage>
        <taxon>Eukaryota</taxon>
        <taxon>Metazoa</taxon>
        <taxon>Spiralia</taxon>
        <taxon>Gnathifera</taxon>
        <taxon>Rotifera</taxon>
        <taxon>Eurotatoria</taxon>
        <taxon>Bdelloidea</taxon>
        <taxon>Adinetida</taxon>
        <taxon>Adinetidae</taxon>
        <taxon>Adineta</taxon>
    </lineage>
</organism>
<feature type="signal peptide" evidence="3">
    <location>
        <begin position="1"/>
        <end position="16"/>
    </location>
</feature>
<keyword evidence="1" id="KW-0880">Kelch repeat</keyword>
<dbReference type="InterPro" id="IPR003609">
    <property type="entry name" value="Pan_app"/>
</dbReference>
<evidence type="ECO:0000256" key="1">
    <source>
        <dbReference type="ARBA" id="ARBA00022441"/>
    </source>
</evidence>
<feature type="domain" description="Apple" evidence="4">
    <location>
        <begin position="45"/>
        <end position="90"/>
    </location>
</feature>
<sequence length="339" mass="35941">MHLILIISLLISSIDAIIISQVHRSSLFFTNSSCALLSNVTLPADASIQSCIWQCAHQDQCRTAVYYQDNRTCLLFSEDCQSGNITSSGDVRASVICYRRNQGSNNQCSPRGWTKTGYMHVARRLPIASVLSNGKVLVTGGFNGGIPQNSAELYDPSTGNWTMTRSMSVARSSHTASILSNGKVLVTGGISLNSAELYDPPAGTWSMTGNMSVARSSHAAAILSDGKVLVTGGFNNSTSQNSAELYDPSAGTWSMTGNMSVARGYHAASMLSNGTVLVTGGYDGGNYLNSAELYDPLTGIWTMTGNMSVARGYHAAAILLNKTVLVIGGCCPLDSAELY</sequence>
<dbReference type="PANTHER" id="PTHR46344">
    <property type="entry name" value="OS02G0202900 PROTEIN"/>
    <property type="match status" value="1"/>
</dbReference>
<evidence type="ECO:0000259" key="4">
    <source>
        <dbReference type="Pfam" id="PF00024"/>
    </source>
</evidence>
<dbReference type="SUPFAM" id="SSF57414">
    <property type="entry name" value="Hairpin loop containing domain-like"/>
    <property type="match status" value="1"/>
</dbReference>
<keyword evidence="2" id="KW-0677">Repeat</keyword>
<dbReference type="PANTHER" id="PTHR46344:SF27">
    <property type="entry name" value="KELCH REPEAT SUPERFAMILY PROTEIN"/>
    <property type="match status" value="1"/>
</dbReference>
<proteinExistence type="predicted"/>
<dbReference type="EMBL" id="CAJNOR010006053">
    <property type="protein sequence ID" value="CAF1584067.1"/>
    <property type="molecule type" value="Genomic_DNA"/>
</dbReference>
<dbReference type="InterPro" id="IPR037293">
    <property type="entry name" value="Gal_Oxidase_central_sf"/>
</dbReference>
<dbReference type="SUPFAM" id="SSF117281">
    <property type="entry name" value="Kelch motif"/>
    <property type="match status" value="1"/>
</dbReference>
<keyword evidence="3" id="KW-0732">Signal</keyword>
<dbReference type="Proteomes" id="UP000663828">
    <property type="component" value="Unassembled WGS sequence"/>
</dbReference>
<protein>
    <recommendedName>
        <fullName evidence="4">Apple domain-containing protein</fullName>
    </recommendedName>
</protein>
<dbReference type="InterPro" id="IPR015915">
    <property type="entry name" value="Kelch-typ_b-propeller"/>
</dbReference>